<accession>A0A7D9LQ76</accession>
<keyword evidence="1" id="KW-0489">Methyltransferase</keyword>
<keyword evidence="1" id="KW-0808">Transferase</keyword>
<evidence type="ECO:0000313" key="2">
    <source>
        <dbReference type="Proteomes" id="UP001152795"/>
    </source>
</evidence>
<dbReference type="AlphaFoldDB" id="A0A7D9LQ76"/>
<proteinExistence type="predicted"/>
<dbReference type="InterPro" id="IPR052356">
    <property type="entry name" value="Thiol_S-MT"/>
</dbReference>
<reference evidence="1" key="1">
    <citation type="submission" date="2020-04" db="EMBL/GenBank/DDBJ databases">
        <authorList>
            <person name="Alioto T."/>
            <person name="Alioto T."/>
            <person name="Gomez Garrido J."/>
        </authorList>
    </citation>
    <scope>NUCLEOTIDE SEQUENCE</scope>
    <source>
        <strain evidence="1">A484AB</strain>
    </source>
</reference>
<protein>
    <submittedName>
        <fullName evidence="1">Methyltransferase 7A</fullName>
    </submittedName>
</protein>
<dbReference type="Pfam" id="PF08241">
    <property type="entry name" value="Methyltransf_11"/>
    <property type="match status" value="1"/>
</dbReference>
<dbReference type="Proteomes" id="UP001152795">
    <property type="component" value="Unassembled WGS sequence"/>
</dbReference>
<dbReference type="GO" id="GO:0032259">
    <property type="term" value="P:methylation"/>
    <property type="evidence" value="ECO:0007669"/>
    <property type="project" value="UniProtKB-KW"/>
</dbReference>
<dbReference type="Gene3D" id="3.40.50.150">
    <property type="entry name" value="Vaccinia Virus protein VP39"/>
    <property type="match status" value="1"/>
</dbReference>
<name>A0A7D9LQ76_PARCT</name>
<dbReference type="PANTHER" id="PTHR45036:SF1">
    <property type="entry name" value="METHYLTRANSFERASE LIKE 7A"/>
    <property type="match status" value="1"/>
</dbReference>
<gene>
    <name evidence="1" type="ORF">PACLA_8A083918</name>
</gene>
<dbReference type="InterPro" id="IPR029063">
    <property type="entry name" value="SAM-dependent_MTases_sf"/>
</dbReference>
<dbReference type="SUPFAM" id="SSF53335">
    <property type="entry name" value="S-adenosyl-L-methionine-dependent methyltransferases"/>
    <property type="match status" value="1"/>
</dbReference>
<comment type="caution">
    <text evidence="1">The sequence shown here is derived from an EMBL/GenBank/DDBJ whole genome shotgun (WGS) entry which is preliminary data.</text>
</comment>
<dbReference type="OrthoDB" id="416496at2759"/>
<feature type="non-terminal residue" evidence="1">
    <location>
        <position position="178"/>
    </location>
</feature>
<organism evidence="1 2">
    <name type="scientific">Paramuricea clavata</name>
    <name type="common">Red gorgonian</name>
    <name type="synonym">Violescent sea-whip</name>
    <dbReference type="NCBI Taxonomy" id="317549"/>
    <lineage>
        <taxon>Eukaryota</taxon>
        <taxon>Metazoa</taxon>
        <taxon>Cnidaria</taxon>
        <taxon>Anthozoa</taxon>
        <taxon>Octocorallia</taxon>
        <taxon>Malacalcyonacea</taxon>
        <taxon>Plexauridae</taxon>
        <taxon>Paramuricea</taxon>
    </lineage>
</organism>
<dbReference type="PANTHER" id="PTHR45036">
    <property type="entry name" value="METHYLTRANSFERASE LIKE 7B"/>
    <property type="match status" value="1"/>
</dbReference>
<dbReference type="GO" id="GO:0008757">
    <property type="term" value="F:S-adenosylmethionine-dependent methyltransferase activity"/>
    <property type="evidence" value="ECO:0007669"/>
    <property type="project" value="InterPro"/>
</dbReference>
<keyword evidence="2" id="KW-1185">Reference proteome</keyword>
<dbReference type="InterPro" id="IPR013216">
    <property type="entry name" value="Methyltransf_11"/>
</dbReference>
<sequence length="178" mass="20546">MMPAMWSSETWFWPVTTVVVIFAAIKLAKPIVHTIIKPYFAFFMFFFTKFYNRMLGPKKKELFETIEEHLKKVEGDVLEIGAGTGANFAYYPRGCSVLAVEPNRHMNYYLVHTKKYYPHVSLKEYIVGVAEDMKKIEDQSVSAVVSTLVLCSVESVEQALKEIIRVLKPGGRFYFMEH</sequence>
<evidence type="ECO:0000313" key="1">
    <source>
        <dbReference type="EMBL" id="CAB4035167.1"/>
    </source>
</evidence>
<dbReference type="EMBL" id="CACRXK020020787">
    <property type="protein sequence ID" value="CAB4035167.1"/>
    <property type="molecule type" value="Genomic_DNA"/>
</dbReference>
<dbReference type="CDD" id="cd02440">
    <property type="entry name" value="AdoMet_MTases"/>
    <property type="match status" value="1"/>
</dbReference>